<feature type="signal peptide" evidence="2">
    <location>
        <begin position="1"/>
        <end position="23"/>
    </location>
</feature>
<dbReference type="AlphaFoldDB" id="A0A1I1KQ17"/>
<proteinExistence type="predicted"/>
<keyword evidence="2" id="KW-0732">Signal</keyword>
<organism evidence="3 4">
    <name type="scientific">Kushneria avicenniae</name>
    <dbReference type="NCBI Taxonomy" id="402385"/>
    <lineage>
        <taxon>Bacteria</taxon>
        <taxon>Pseudomonadati</taxon>
        <taxon>Pseudomonadota</taxon>
        <taxon>Gammaproteobacteria</taxon>
        <taxon>Oceanospirillales</taxon>
        <taxon>Halomonadaceae</taxon>
        <taxon>Kushneria</taxon>
    </lineage>
</organism>
<gene>
    <name evidence="3" type="ORF">SAMN05421848_2112</name>
</gene>
<keyword evidence="3" id="KW-0449">Lipoprotein</keyword>
<evidence type="ECO:0000313" key="4">
    <source>
        <dbReference type="Proteomes" id="UP000199046"/>
    </source>
</evidence>
<dbReference type="STRING" id="402385.SAMN05421848_2112"/>
<evidence type="ECO:0000256" key="2">
    <source>
        <dbReference type="SAM" id="SignalP"/>
    </source>
</evidence>
<dbReference type="PROSITE" id="PS51257">
    <property type="entry name" value="PROKAR_LIPOPROTEIN"/>
    <property type="match status" value="1"/>
</dbReference>
<feature type="compositionally biased region" description="Polar residues" evidence="1">
    <location>
        <begin position="146"/>
        <end position="162"/>
    </location>
</feature>
<name>A0A1I1KQ17_9GAMM</name>
<accession>A0A1I1KQ17</accession>
<protein>
    <submittedName>
        <fullName evidence="3">YfhG lipoprotein</fullName>
    </submittedName>
</protein>
<feature type="chain" id="PRO_5011767106" evidence="2">
    <location>
        <begin position="24"/>
        <end position="189"/>
    </location>
</feature>
<dbReference type="RefSeq" id="WP_090133720.1">
    <property type="nucleotide sequence ID" value="NZ_FOLY01000004.1"/>
</dbReference>
<sequence>MKHTLMAGSALLATMLMGGCAMLGDRVPGAAENGCITRGIPTMVDDECLLPTWVAFGRTAQTGTQQWRDEVLQYMDDDTPRGGLARAVVFSQEDATNWPEGIALFKRYTPQAPESIQPLLQQWQRNLERRAELQSRLQTRLDAQHNRSTQGNSRQRQQIQSLEQENAELKKKLDALTAIEESMNARQSP</sequence>
<evidence type="ECO:0000313" key="3">
    <source>
        <dbReference type="EMBL" id="SFC62801.1"/>
    </source>
</evidence>
<evidence type="ECO:0000256" key="1">
    <source>
        <dbReference type="SAM" id="MobiDB-lite"/>
    </source>
</evidence>
<feature type="region of interest" description="Disordered" evidence="1">
    <location>
        <begin position="141"/>
        <end position="162"/>
    </location>
</feature>
<reference evidence="4" key="1">
    <citation type="submission" date="2016-10" db="EMBL/GenBank/DDBJ databases">
        <authorList>
            <person name="Varghese N."/>
            <person name="Submissions S."/>
        </authorList>
    </citation>
    <scope>NUCLEOTIDE SEQUENCE [LARGE SCALE GENOMIC DNA]</scope>
    <source>
        <strain evidence="4">DSM 23439</strain>
    </source>
</reference>
<dbReference type="EMBL" id="FOLY01000004">
    <property type="protein sequence ID" value="SFC62801.1"/>
    <property type="molecule type" value="Genomic_DNA"/>
</dbReference>
<keyword evidence="4" id="KW-1185">Reference proteome</keyword>
<dbReference type="Proteomes" id="UP000199046">
    <property type="component" value="Unassembled WGS sequence"/>
</dbReference>